<accession>A0ABT9QF00</accession>
<feature type="region of interest" description="Disordered" evidence="3">
    <location>
        <begin position="130"/>
        <end position="256"/>
    </location>
</feature>
<organism evidence="5 6">
    <name type="scientific">Streptosporangium lutulentum</name>
    <dbReference type="NCBI Taxonomy" id="1461250"/>
    <lineage>
        <taxon>Bacteria</taxon>
        <taxon>Bacillati</taxon>
        <taxon>Actinomycetota</taxon>
        <taxon>Actinomycetes</taxon>
        <taxon>Streptosporangiales</taxon>
        <taxon>Streptosporangiaceae</taxon>
        <taxon>Streptosporangium</taxon>
    </lineage>
</organism>
<dbReference type="InterPro" id="IPR050557">
    <property type="entry name" value="RTX_toxin/Mannuronan_C5-epim"/>
</dbReference>
<dbReference type="RefSeq" id="WP_307560130.1">
    <property type="nucleotide sequence ID" value="NZ_JAUSQU010000001.1"/>
</dbReference>
<dbReference type="SUPFAM" id="SSF51120">
    <property type="entry name" value="beta-Roll"/>
    <property type="match status" value="1"/>
</dbReference>
<comment type="caution">
    <text evidence="5">The sequence shown here is derived from an EMBL/GenBank/DDBJ whole genome shotgun (WGS) entry which is preliminary data.</text>
</comment>
<comment type="subcellular location">
    <subcellularLocation>
        <location evidence="1">Secreted</location>
    </subcellularLocation>
</comment>
<sequence length="256" mass="25441">MRSRSVPTVAALALVTFLALPADASTGAFAPAGTCALAYNNELSYTAEPGVANELTVIKAGQFIHLEDEAGPINGCNAHPNIVGKVSTNTTVVKIRIVLGDEDDIVTVTAPGVPTIIFGGDGNDELAAADGKNDLRGGNGDDELRGSGGPDRLRGDAGDDQLRGHTGDDVLNGGAGEDELRGDAGADELTGGQGIDDLRGGPDNDELNGSGGDDELDGGAGDDALNGGPGDDELTGGPDADDCKGGAGADTTSACE</sequence>
<gene>
    <name evidence="5" type="ORF">J2853_004122</name>
</gene>
<evidence type="ECO:0000256" key="2">
    <source>
        <dbReference type="ARBA" id="ARBA00022525"/>
    </source>
</evidence>
<reference evidence="5 6" key="1">
    <citation type="submission" date="2023-07" db="EMBL/GenBank/DDBJ databases">
        <title>Sequencing the genomes of 1000 actinobacteria strains.</title>
        <authorList>
            <person name="Klenk H.-P."/>
        </authorList>
    </citation>
    <scope>NUCLEOTIDE SEQUENCE [LARGE SCALE GENOMIC DNA]</scope>
    <source>
        <strain evidence="5 6">DSM 46740</strain>
    </source>
</reference>
<evidence type="ECO:0000256" key="1">
    <source>
        <dbReference type="ARBA" id="ARBA00004613"/>
    </source>
</evidence>
<dbReference type="InterPro" id="IPR011049">
    <property type="entry name" value="Serralysin-like_metalloprot_C"/>
</dbReference>
<keyword evidence="4" id="KW-0732">Signal</keyword>
<feature type="compositionally biased region" description="Basic and acidic residues" evidence="3">
    <location>
        <begin position="151"/>
        <end position="168"/>
    </location>
</feature>
<dbReference type="EMBL" id="JAUSQU010000001">
    <property type="protein sequence ID" value="MDP9844911.1"/>
    <property type="molecule type" value="Genomic_DNA"/>
</dbReference>
<evidence type="ECO:0000256" key="3">
    <source>
        <dbReference type="SAM" id="MobiDB-lite"/>
    </source>
</evidence>
<dbReference type="Pfam" id="PF00353">
    <property type="entry name" value="HemolysinCabind"/>
    <property type="match status" value="2"/>
</dbReference>
<dbReference type="PANTHER" id="PTHR38340:SF1">
    <property type="entry name" value="S-LAYER PROTEIN"/>
    <property type="match status" value="1"/>
</dbReference>
<dbReference type="PROSITE" id="PS00330">
    <property type="entry name" value="HEMOLYSIN_CALCIUM"/>
    <property type="match status" value="3"/>
</dbReference>
<evidence type="ECO:0000313" key="5">
    <source>
        <dbReference type="EMBL" id="MDP9844911.1"/>
    </source>
</evidence>
<dbReference type="Gene3D" id="2.150.10.10">
    <property type="entry name" value="Serralysin-like metalloprotease, C-terminal"/>
    <property type="match status" value="1"/>
</dbReference>
<proteinExistence type="predicted"/>
<dbReference type="Proteomes" id="UP001225356">
    <property type="component" value="Unassembled WGS sequence"/>
</dbReference>
<feature type="chain" id="PRO_5045251969" evidence="4">
    <location>
        <begin position="25"/>
        <end position="256"/>
    </location>
</feature>
<protein>
    <submittedName>
        <fullName evidence="5">Ca2+-binding RTX toxin-like protein</fullName>
    </submittedName>
</protein>
<evidence type="ECO:0000313" key="6">
    <source>
        <dbReference type="Proteomes" id="UP001225356"/>
    </source>
</evidence>
<dbReference type="PANTHER" id="PTHR38340">
    <property type="entry name" value="S-LAYER PROTEIN"/>
    <property type="match status" value="1"/>
</dbReference>
<dbReference type="InterPro" id="IPR001343">
    <property type="entry name" value="Hemolysn_Ca-bd"/>
</dbReference>
<feature type="signal peptide" evidence="4">
    <location>
        <begin position="1"/>
        <end position="24"/>
    </location>
</feature>
<name>A0ABT9QF00_9ACTN</name>
<dbReference type="PRINTS" id="PR00313">
    <property type="entry name" value="CABNDNGRPT"/>
</dbReference>
<keyword evidence="6" id="KW-1185">Reference proteome</keyword>
<dbReference type="InterPro" id="IPR018511">
    <property type="entry name" value="Hemolysin-typ_Ca-bd_CS"/>
</dbReference>
<evidence type="ECO:0000256" key="4">
    <source>
        <dbReference type="SAM" id="SignalP"/>
    </source>
</evidence>
<keyword evidence="2" id="KW-0964">Secreted</keyword>